<evidence type="ECO:0000256" key="1">
    <source>
        <dbReference type="SAM" id="MobiDB-lite"/>
    </source>
</evidence>
<feature type="region of interest" description="Disordered" evidence="1">
    <location>
        <begin position="33"/>
        <end position="114"/>
    </location>
</feature>
<feature type="compositionally biased region" description="Low complexity" evidence="1">
    <location>
        <begin position="103"/>
        <end position="114"/>
    </location>
</feature>
<organism evidence="2 3">
    <name type="scientific">Petrolisthes cinctipes</name>
    <name type="common">Flat porcelain crab</name>
    <dbReference type="NCBI Taxonomy" id="88211"/>
    <lineage>
        <taxon>Eukaryota</taxon>
        <taxon>Metazoa</taxon>
        <taxon>Ecdysozoa</taxon>
        <taxon>Arthropoda</taxon>
        <taxon>Crustacea</taxon>
        <taxon>Multicrustacea</taxon>
        <taxon>Malacostraca</taxon>
        <taxon>Eumalacostraca</taxon>
        <taxon>Eucarida</taxon>
        <taxon>Decapoda</taxon>
        <taxon>Pleocyemata</taxon>
        <taxon>Anomura</taxon>
        <taxon>Galatheoidea</taxon>
        <taxon>Porcellanidae</taxon>
        <taxon>Petrolisthes</taxon>
    </lineage>
</organism>
<gene>
    <name evidence="2" type="ORF">Pcinc_026973</name>
</gene>
<protein>
    <submittedName>
        <fullName evidence="2">Uncharacterized protein</fullName>
    </submittedName>
</protein>
<proteinExistence type="predicted"/>
<dbReference type="EMBL" id="JAWQEG010003174">
    <property type="protein sequence ID" value="KAK3867579.1"/>
    <property type="molecule type" value="Genomic_DNA"/>
</dbReference>
<evidence type="ECO:0000313" key="2">
    <source>
        <dbReference type="EMBL" id="KAK3867579.1"/>
    </source>
</evidence>
<feature type="compositionally biased region" description="Basic and acidic residues" evidence="1">
    <location>
        <begin position="89"/>
        <end position="99"/>
    </location>
</feature>
<reference evidence="2" key="1">
    <citation type="submission" date="2023-10" db="EMBL/GenBank/DDBJ databases">
        <title>Genome assemblies of two species of porcelain crab, Petrolisthes cinctipes and Petrolisthes manimaculis (Anomura: Porcellanidae).</title>
        <authorList>
            <person name="Angst P."/>
        </authorList>
    </citation>
    <scope>NUCLEOTIDE SEQUENCE</scope>
    <source>
        <strain evidence="2">PB745_01</strain>
        <tissue evidence="2">Gill</tissue>
    </source>
</reference>
<feature type="compositionally biased region" description="Basic and acidic residues" evidence="1">
    <location>
        <begin position="33"/>
        <end position="61"/>
    </location>
</feature>
<accession>A0AAE1K9A0</accession>
<feature type="compositionally biased region" description="Basic and acidic residues" evidence="1">
    <location>
        <begin position="69"/>
        <end position="80"/>
    </location>
</feature>
<keyword evidence="3" id="KW-1185">Reference proteome</keyword>
<name>A0AAE1K9A0_PETCI</name>
<dbReference type="Proteomes" id="UP001286313">
    <property type="component" value="Unassembled WGS sequence"/>
</dbReference>
<sequence>MRRWDAELEVWKAELETSEVEVTPQREKNKKKVDFTKLRNTPKSDAEVGERQPYIMDERTNGLDNTSQNDKEQCESDYETRPNIQTTTRENENRRERDGSMATTTTTSTTTRRS</sequence>
<dbReference type="AlphaFoldDB" id="A0AAE1K9A0"/>
<comment type="caution">
    <text evidence="2">The sequence shown here is derived from an EMBL/GenBank/DDBJ whole genome shotgun (WGS) entry which is preliminary data.</text>
</comment>
<evidence type="ECO:0000313" key="3">
    <source>
        <dbReference type="Proteomes" id="UP001286313"/>
    </source>
</evidence>